<organism evidence="1 2">
    <name type="scientific">Hymenobacter ginkgonis</name>
    <dbReference type="NCBI Taxonomy" id="2682976"/>
    <lineage>
        <taxon>Bacteria</taxon>
        <taxon>Pseudomonadati</taxon>
        <taxon>Bacteroidota</taxon>
        <taxon>Cytophagia</taxon>
        <taxon>Cytophagales</taxon>
        <taxon>Hymenobacteraceae</taxon>
        <taxon>Hymenobacter</taxon>
    </lineage>
</organism>
<accession>A0A7K1TK98</accession>
<dbReference type="Proteomes" id="UP000441336">
    <property type="component" value="Unassembled WGS sequence"/>
</dbReference>
<dbReference type="InterPro" id="IPR015943">
    <property type="entry name" value="WD40/YVTN_repeat-like_dom_sf"/>
</dbReference>
<evidence type="ECO:0008006" key="3">
    <source>
        <dbReference type="Google" id="ProtNLM"/>
    </source>
</evidence>
<proteinExistence type="predicted"/>
<dbReference type="RefSeq" id="WP_157569342.1">
    <property type="nucleotide sequence ID" value="NZ_WQKZ01000007.1"/>
</dbReference>
<comment type="caution">
    <text evidence="1">The sequence shown here is derived from an EMBL/GenBank/DDBJ whole genome shotgun (WGS) entry which is preliminary data.</text>
</comment>
<dbReference type="Gene3D" id="2.130.10.10">
    <property type="entry name" value="YVTN repeat-like/Quinoprotein amine dehydrogenase"/>
    <property type="match status" value="1"/>
</dbReference>
<gene>
    <name evidence="1" type="ORF">GO988_21095</name>
</gene>
<dbReference type="SUPFAM" id="SSF63829">
    <property type="entry name" value="Calcium-dependent phosphotriesterase"/>
    <property type="match status" value="1"/>
</dbReference>
<dbReference type="EMBL" id="WQKZ01000007">
    <property type="protein sequence ID" value="MVN78835.1"/>
    <property type="molecule type" value="Genomic_DNA"/>
</dbReference>
<dbReference type="AlphaFoldDB" id="A0A7K1TK98"/>
<protein>
    <recommendedName>
        <fullName evidence="3">Transcriptional regulator</fullName>
    </recommendedName>
</protein>
<sequence length="367" mass="39782">MMHSPVRPTAFFYSFASSPHRSWFLVLGLGLLLLTTTYTALARPPRRYVVPGHELPVALLTAGKATYLVTEHSVFRQQGRAFVRHYQSAAPISRALVTDSLLWLGTQQGLVRLGTHSWQARPLVLPGAGPAAITALFRDAAGELWVGATGQGVYKLRGDELQSQLRIPAVNAGLATADSSVWIATNIGLYRWQHQAWTRYNEEGVANHEIPDNIVENLLLDTSGSLWVLMSEAISVFESAAQSGASEAHVPTIKYLGRPGNEVYSVAVIAGQGHIFATAMGLLLFPPQPRGELAHVEPSSDRIETPQMLIPLTGLELAAPGACLIQVDSRQQVWLASPGEVRVWSVQAFRKAMRPASKATVNPGSTT</sequence>
<evidence type="ECO:0000313" key="2">
    <source>
        <dbReference type="Proteomes" id="UP000441336"/>
    </source>
</evidence>
<keyword evidence="2" id="KW-1185">Reference proteome</keyword>
<name>A0A7K1TK98_9BACT</name>
<reference evidence="1 2" key="1">
    <citation type="submission" date="2019-12" db="EMBL/GenBank/DDBJ databases">
        <title>Hymenobacter sp. HMF4947 Genome sequencing and assembly.</title>
        <authorList>
            <person name="Kang H."/>
            <person name="Cha I."/>
            <person name="Kim H."/>
            <person name="Joh K."/>
        </authorList>
    </citation>
    <scope>NUCLEOTIDE SEQUENCE [LARGE SCALE GENOMIC DNA]</scope>
    <source>
        <strain evidence="1 2">HMF4947</strain>
    </source>
</reference>
<evidence type="ECO:0000313" key="1">
    <source>
        <dbReference type="EMBL" id="MVN78835.1"/>
    </source>
</evidence>